<dbReference type="Proteomes" id="UP000554482">
    <property type="component" value="Unassembled WGS sequence"/>
</dbReference>
<dbReference type="EMBL" id="JABWDY010013180">
    <property type="protein sequence ID" value="KAF5198489.1"/>
    <property type="molecule type" value="Genomic_DNA"/>
</dbReference>
<evidence type="ECO:0000313" key="2">
    <source>
        <dbReference type="Proteomes" id="UP000554482"/>
    </source>
</evidence>
<protein>
    <submittedName>
        <fullName evidence="1">Uncharacterized protein</fullName>
    </submittedName>
</protein>
<organism evidence="1 2">
    <name type="scientific">Thalictrum thalictroides</name>
    <name type="common">Rue-anemone</name>
    <name type="synonym">Anemone thalictroides</name>
    <dbReference type="NCBI Taxonomy" id="46969"/>
    <lineage>
        <taxon>Eukaryota</taxon>
        <taxon>Viridiplantae</taxon>
        <taxon>Streptophyta</taxon>
        <taxon>Embryophyta</taxon>
        <taxon>Tracheophyta</taxon>
        <taxon>Spermatophyta</taxon>
        <taxon>Magnoliopsida</taxon>
        <taxon>Ranunculales</taxon>
        <taxon>Ranunculaceae</taxon>
        <taxon>Thalictroideae</taxon>
        <taxon>Thalictrum</taxon>
    </lineage>
</organism>
<reference evidence="1 2" key="1">
    <citation type="submission" date="2020-06" db="EMBL/GenBank/DDBJ databases">
        <title>Transcriptomic and genomic resources for Thalictrum thalictroides and T. hernandezii: Facilitating candidate gene discovery in an emerging model plant lineage.</title>
        <authorList>
            <person name="Arias T."/>
            <person name="Riano-Pachon D.M."/>
            <person name="Di Stilio V.S."/>
        </authorList>
    </citation>
    <scope>NUCLEOTIDE SEQUENCE [LARGE SCALE GENOMIC DNA]</scope>
    <source>
        <strain evidence="2">cv. WT478/WT964</strain>
        <tissue evidence="1">Leaves</tissue>
    </source>
</reference>
<evidence type="ECO:0000313" key="1">
    <source>
        <dbReference type="EMBL" id="KAF5198489.1"/>
    </source>
</evidence>
<comment type="caution">
    <text evidence="1">The sequence shown here is derived from an EMBL/GenBank/DDBJ whole genome shotgun (WGS) entry which is preliminary data.</text>
</comment>
<keyword evidence="2" id="KW-1185">Reference proteome</keyword>
<sequence>MPKRKLMGATETIMILEEGLKEETAKGNLILQRLIEETQNLKLTKVVTKYIQEGPKAMNSISREDMIALEYFLDNKLKEIEERIRILKMTN</sequence>
<name>A0A7J6WMA3_THATH</name>
<accession>A0A7J6WMA3</accession>
<gene>
    <name evidence="1" type="ORF">FRX31_011913</name>
</gene>
<proteinExistence type="predicted"/>
<dbReference type="AlphaFoldDB" id="A0A7J6WMA3"/>